<dbReference type="AlphaFoldDB" id="A0A518ESI3"/>
<dbReference type="Pfam" id="PF00155">
    <property type="entry name" value="Aminotran_1_2"/>
    <property type="match status" value="1"/>
</dbReference>
<dbReference type="Proteomes" id="UP000320390">
    <property type="component" value="Chromosome"/>
</dbReference>
<comment type="cofactor">
    <cofactor evidence="1">
        <name>pyridoxal 5'-phosphate</name>
        <dbReference type="ChEBI" id="CHEBI:597326"/>
    </cofactor>
</comment>
<accession>A0A518ESI3</accession>
<dbReference type="InterPro" id="IPR015421">
    <property type="entry name" value="PyrdxlP-dep_Trfase_major"/>
</dbReference>
<dbReference type="InterPro" id="IPR050087">
    <property type="entry name" value="AON_synthase_class-II"/>
</dbReference>
<dbReference type="PANTHER" id="PTHR13693:SF100">
    <property type="entry name" value="8-AMINO-7-OXONONANOATE SYNTHASE"/>
    <property type="match status" value="1"/>
</dbReference>
<protein>
    <submittedName>
        <fullName evidence="5">8-amino-7-oxononanoate synthase</fullName>
        <ecNumber evidence="5">2.3.1.47</ecNumber>
    </submittedName>
</protein>
<dbReference type="GO" id="GO:0009102">
    <property type="term" value="P:biotin biosynthetic process"/>
    <property type="evidence" value="ECO:0007669"/>
    <property type="project" value="TreeGrafter"/>
</dbReference>
<dbReference type="EC" id="2.3.1.47" evidence="5"/>
<dbReference type="SUPFAM" id="SSF53383">
    <property type="entry name" value="PLP-dependent transferases"/>
    <property type="match status" value="1"/>
</dbReference>
<gene>
    <name evidence="5" type="primary">bioF</name>
    <name evidence="5" type="ORF">Poly30_25680</name>
</gene>
<dbReference type="RefSeq" id="WP_419191306.1">
    <property type="nucleotide sequence ID" value="NZ_CP036434.1"/>
</dbReference>
<keyword evidence="6" id="KW-1185">Reference proteome</keyword>
<dbReference type="InterPro" id="IPR004839">
    <property type="entry name" value="Aminotransferase_I/II_large"/>
</dbReference>
<dbReference type="InterPro" id="IPR015424">
    <property type="entry name" value="PyrdxlP-dep_Trfase"/>
</dbReference>
<evidence type="ECO:0000256" key="2">
    <source>
        <dbReference type="ARBA" id="ARBA00022679"/>
    </source>
</evidence>
<dbReference type="Gene3D" id="3.40.640.10">
    <property type="entry name" value="Type I PLP-dependent aspartate aminotransferase-like (Major domain)"/>
    <property type="match status" value="1"/>
</dbReference>
<proteinExistence type="predicted"/>
<dbReference type="Gene3D" id="3.90.1150.10">
    <property type="entry name" value="Aspartate Aminotransferase, domain 1"/>
    <property type="match status" value="1"/>
</dbReference>
<feature type="domain" description="Aminotransferase class I/classII large" evidence="4">
    <location>
        <begin position="37"/>
        <end position="359"/>
    </location>
</feature>
<evidence type="ECO:0000259" key="4">
    <source>
        <dbReference type="Pfam" id="PF00155"/>
    </source>
</evidence>
<evidence type="ECO:0000313" key="6">
    <source>
        <dbReference type="Proteomes" id="UP000320390"/>
    </source>
</evidence>
<reference evidence="5 6" key="1">
    <citation type="submission" date="2019-02" db="EMBL/GenBank/DDBJ databases">
        <title>Deep-cultivation of Planctomycetes and their phenomic and genomic characterization uncovers novel biology.</title>
        <authorList>
            <person name="Wiegand S."/>
            <person name="Jogler M."/>
            <person name="Boedeker C."/>
            <person name="Pinto D."/>
            <person name="Vollmers J."/>
            <person name="Rivas-Marin E."/>
            <person name="Kohn T."/>
            <person name="Peeters S.H."/>
            <person name="Heuer A."/>
            <person name="Rast P."/>
            <person name="Oberbeckmann S."/>
            <person name="Bunk B."/>
            <person name="Jeske O."/>
            <person name="Meyerdierks A."/>
            <person name="Storesund J.E."/>
            <person name="Kallscheuer N."/>
            <person name="Luecker S."/>
            <person name="Lage O.M."/>
            <person name="Pohl T."/>
            <person name="Merkel B.J."/>
            <person name="Hornburger P."/>
            <person name="Mueller R.-W."/>
            <person name="Bruemmer F."/>
            <person name="Labrenz M."/>
            <person name="Spormann A.M."/>
            <person name="Op den Camp H."/>
            <person name="Overmann J."/>
            <person name="Amann R."/>
            <person name="Jetten M.S.M."/>
            <person name="Mascher T."/>
            <person name="Medema M.H."/>
            <person name="Devos D.P."/>
            <person name="Kaster A.-K."/>
            <person name="Ovreas L."/>
            <person name="Rohde M."/>
            <person name="Galperin M.Y."/>
            <person name="Jogler C."/>
        </authorList>
    </citation>
    <scope>NUCLEOTIDE SEQUENCE [LARGE SCALE GENOMIC DNA]</scope>
    <source>
        <strain evidence="5 6">Poly30</strain>
    </source>
</reference>
<name>A0A518ESI3_9BACT</name>
<dbReference type="GO" id="GO:0008710">
    <property type="term" value="F:8-amino-7-oxononanoate synthase activity"/>
    <property type="evidence" value="ECO:0007669"/>
    <property type="project" value="UniProtKB-EC"/>
</dbReference>
<dbReference type="InterPro" id="IPR015422">
    <property type="entry name" value="PyrdxlP-dep_Trfase_small"/>
</dbReference>
<evidence type="ECO:0000256" key="1">
    <source>
        <dbReference type="ARBA" id="ARBA00001933"/>
    </source>
</evidence>
<dbReference type="EMBL" id="CP036434">
    <property type="protein sequence ID" value="QDV07049.1"/>
    <property type="molecule type" value="Genomic_DNA"/>
</dbReference>
<sequence>MKRPRPAFESTTATTVRRDGIDLLAFHGCGYLGLAHDPRVRQAAKDAIDRYGPSGLASRGTSGNLEIHETLEVRLAEFLDVEAALVVADGYLADLALVSALESAVGVALHDSDAHPSLTDAARMAGLEAFHYGPGDMTHATALLDRFKDRSPLVLTDGIFAMHGRLAPLNELVRYLPTGGILVVDDCHGVGVLGPNGRGTCEAFGISDERILITGSLAKAIGSGGGFIAGSAEHVASVKRFAASFIGTTALSPPLAAAALASLEIIESEPQRLERLRANTGQLHRSARRIGAAAPSGTFFPVLVLKFETSQEAERLSAALHVAGLFAPAIHYPTAGAGGTIRIAVNSEHTAADLRRLEETLEEHLTE</sequence>
<keyword evidence="3" id="KW-0663">Pyridoxal phosphate</keyword>
<evidence type="ECO:0000313" key="5">
    <source>
        <dbReference type="EMBL" id="QDV07049.1"/>
    </source>
</evidence>
<dbReference type="PANTHER" id="PTHR13693">
    <property type="entry name" value="CLASS II AMINOTRANSFERASE/8-AMINO-7-OXONONANOATE SYNTHASE"/>
    <property type="match status" value="1"/>
</dbReference>
<dbReference type="GO" id="GO:0030170">
    <property type="term" value="F:pyridoxal phosphate binding"/>
    <property type="evidence" value="ECO:0007669"/>
    <property type="project" value="InterPro"/>
</dbReference>
<keyword evidence="2 5" id="KW-0808">Transferase</keyword>
<keyword evidence="5" id="KW-0012">Acyltransferase</keyword>
<evidence type="ECO:0000256" key="3">
    <source>
        <dbReference type="ARBA" id="ARBA00022898"/>
    </source>
</evidence>
<organism evidence="5 6">
    <name type="scientific">Saltatorellus ferox</name>
    <dbReference type="NCBI Taxonomy" id="2528018"/>
    <lineage>
        <taxon>Bacteria</taxon>
        <taxon>Pseudomonadati</taxon>
        <taxon>Planctomycetota</taxon>
        <taxon>Planctomycetia</taxon>
        <taxon>Planctomycetia incertae sedis</taxon>
        <taxon>Saltatorellus</taxon>
    </lineage>
</organism>